<sequence length="300" mass="31384">MTAPASPLKSAAWLLDHLDDAEVRVLDCRYALSDPLLGRLAYLEGHVPGAAYADLETDLSGPVQDGGAGGRHPLPDPEVLAAWLGSVGIGNGSVVVCYDDPSAGQGFYATRAWWLLRWLGHREVYVLDGGYPAYRAGGGEVSVDDPAHALTTFMPDVHPEFVATAQDVAGRPAGTLLLDSRAPERYRGEREPVDARAGHIPGAVNRDWSGALDASGHWRGPEAQGERLGVGAVPTITYCGSGVSAVPNLLARELAGVPLGPDNRLYAGSWSDWISDPARPVATGAAQIGDETPLDAGPGA</sequence>
<dbReference type="EC" id="2.8.1.-" evidence="4"/>
<accession>A0ABW1DKA0</accession>
<evidence type="ECO:0000256" key="1">
    <source>
        <dbReference type="ARBA" id="ARBA00022679"/>
    </source>
</evidence>
<dbReference type="InterPro" id="IPR036873">
    <property type="entry name" value="Rhodanese-like_dom_sf"/>
</dbReference>
<feature type="domain" description="Rhodanese" evidence="3">
    <location>
        <begin position="171"/>
        <end position="282"/>
    </location>
</feature>
<dbReference type="RefSeq" id="WP_380048690.1">
    <property type="nucleotide sequence ID" value="NZ_JBHSOH010000007.1"/>
</dbReference>
<feature type="domain" description="Rhodanese" evidence="3">
    <location>
        <begin position="19"/>
        <end position="143"/>
    </location>
</feature>
<keyword evidence="1 4" id="KW-0808">Transferase</keyword>
<dbReference type="CDD" id="cd01448">
    <property type="entry name" value="TST_Repeat_1"/>
    <property type="match status" value="1"/>
</dbReference>
<dbReference type="PROSITE" id="PS50206">
    <property type="entry name" value="RHODANESE_3"/>
    <property type="match status" value="2"/>
</dbReference>
<evidence type="ECO:0000313" key="4">
    <source>
        <dbReference type="EMBL" id="MFC5848545.1"/>
    </source>
</evidence>
<keyword evidence="2" id="KW-0677">Repeat</keyword>
<dbReference type="SUPFAM" id="SSF52821">
    <property type="entry name" value="Rhodanese/Cell cycle control phosphatase"/>
    <property type="match status" value="2"/>
</dbReference>
<keyword evidence="5" id="KW-1185">Reference proteome</keyword>
<dbReference type="SMART" id="SM00450">
    <property type="entry name" value="RHOD"/>
    <property type="match status" value="2"/>
</dbReference>
<reference evidence="5" key="1">
    <citation type="journal article" date="2019" name="Int. J. Syst. Evol. Microbiol.">
        <title>The Global Catalogue of Microorganisms (GCM) 10K type strain sequencing project: providing services to taxonomists for standard genome sequencing and annotation.</title>
        <authorList>
            <consortium name="The Broad Institute Genomics Platform"/>
            <consortium name="The Broad Institute Genome Sequencing Center for Infectious Disease"/>
            <person name="Wu L."/>
            <person name="Ma J."/>
        </authorList>
    </citation>
    <scope>NUCLEOTIDE SEQUENCE [LARGE SCALE GENOMIC DNA]</scope>
    <source>
        <strain evidence="5">CGMCC 1.15053</strain>
    </source>
</reference>
<dbReference type="Gene3D" id="3.40.250.10">
    <property type="entry name" value="Rhodanese-like domain"/>
    <property type="match status" value="2"/>
</dbReference>
<dbReference type="CDD" id="cd01449">
    <property type="entry name" value="TST_Repeat_2"/>
    <property type="match status" value="1"/>
</dbReference>
<dbReference type="InterPro" id="IPR045078">
    <property type="entry name" value="TST/MPST-like"/>
</dbReference>
<proteinExistence type="predicted"/>
<evidence type="ECO:0000256" key="2">
    <source>
        <dbReference type="ARBA" id="ARBA00022737"/>
    </source>
</evidence>
<dbReference type="GO" id="GO:0016740">
    <property type="term" value="F:transferase activity"/>
    <property type="evidence" value="ECO:0007669"/>
    <property type="project" value="UniProtKB-KW"/>
</dbReference>
<dbReference type="Proteomes" id="UP001595979">
    <property type="component" value="Unassembled WGS sequence"/>
</dbReference>
<dbReference type="Pfam" id="PF00581">
    <property type="entry name" value="Rhodanese"/>
    <property type="match status" value="2"/>
</dbReference>
<dbReference type="PANTHER" id="PTHR11364">
    <property type="entry name" value="THIOSULFATE SULFERTANSFERASE"/>
    <property type="match status" value="1"/>
</dbReference>
<evidence type="ECO:0000313" key="5">
    <source>
        <dbReference type="Proteomes" id="UP001595979"/>
    </source>
</evidence>
<dbReference type="PANTHER" id="PTHR11364:SF27">
    <property type="entry name" value="SULFURTRANSFERASE"/>
    <property type="match status" value="1"/>
</dbReference>
<protein>
    <submittedName>
        <fullName evidence="4">Sulfurtransferase</fullName>
        <ecNumber evidence="4">2.8.1.-</ecNumber>
    </submittedName>
</protein>
<evidence type="ECO:0000259" key="3">
    <source>
        <dbReference type="PROSITE" id="PS50206"/>
    </source>
</evidence>
<gene>
    <name evidence="4" type="ORF">ACFPQ6_09500</name>
</gene>
<name>A0ABW1DKA0_9DEIO</name>
<dbReference type="EMBL" id="JBHSOH010000007">
    <property type="protein sequence ID" value="MFC5848545.1"/>
    <property type="molecule type" value="Genomic_DNA"/>
</dbReference>
<comment type="caution">
    <text evidence="4">The sequence shown here is derived from an EMBL/GenBank/DDBJ whole genome shotgun (WGS) entry which is preliminary data.</text>
</comment>
<dbReference type="InterPro" id="IPR001763">
    <property type="entry name" value="Rhodanese-like_dom"/>
</dbReference>
<organism evidence="4 5">
    <name type="scientific">Deinococcus petrolearius</name>
    <dbReference type="NCBI Taxonomy" id="1751295"/>
    <lineage>
        <taxon>Bacteria</taxon>
        <taxon>Thermotogati</taxon>
        <taxon>Deinococcota</taxon>
        <taxon>Deinococci</taxon>
        <taxon>Deinococcales</taxon>
        <taxon>Deinococcaceae</taxon>
        <taxon>Deinococcus</taxon>
    </lineage>
</organism>